<feature type="transmembrane region" description="Helical" evidence="1">
    <location>
        <begin position="78"/>
        <end position="98"/>
    </location>
</feature>
<keyword evidence="1" id="KW-0472">Membrane</keyword>
<feature type="transmembrane region" description="Helical" evidence="1">
    <location>
        <begin position="110"/>
        <end position="130"/>
    </location>
</feature>
<protein>
    <submittedName>
        <fullName evidence="2">Transmembrane protein</fullName>
    </submittedName>
</protein>
<comment type="caution">
    <text evidence="2">The sequence shown here is derived from an EMBL/GenBank/DDBJ whole genome shotgun (WGS) entry which is preliminary data.</text>
</comment>
<evidence type="ECO:0000313" key="2">
    <source>
        <dbReference type="EMBL" id="EZG43293.1"/>
    </source>
</evidence>
<keyword evidence="1" id="KW-1133">Transmembrane helix</keyword>
<accession>A0A023AXV0</accession>
<dbReference type="GeneID" id="22916022"/>
<evidence type="ECO:0000313" key="3">
    <source>
        <dbReference type="Proteomes" id="UP000019763"/>
    </source>
</evidence>
<dbReference type="RefSeq" id="XP_011133451.1">
    <property type="nucleotide sequence ID" value="XM_011135149.1"/>
</dbReference>
<keyword evidence="3" id="KW-1185">Reference proteome</keyword>
<keyword evidence="1 2" id="KW-0812">Transmembrane</keyword>
<evidence type="ECO:0000256" key="1">
    <source>
        <dbReference type="SAM" id="Phobius"/>
    </source>
</evidence>
<name>A0A023AXV0_GRENI</name>
<dbReference type="EMBL" id="AFNH02001337">
    <property type="protein sequence ID" value="EZG43293.1"/>
    <property type="molecule type" value="Genomic_DNA"/>
</dbReference>
<organism evidence="2 3">
    <name type="scientific">Gregarina niphandrodes</name>
    <name type="common">Septate eugregarine</name>
    <dbReference type="NCBI Taxonomy" id="110365"/>
    <lineage>
        <taxon>Eukaryota</taxon>
        <taxon>Sar</taxon>
        <taxon>Alveolata</taxon>
        <taxon>Apicomplexa</taxon>
        <taxon>Conoidasida</taxon>
        <taxon>Gregarinasina</taxon>
        <taxon>Eugregarinorida</taxon>
        <taxon>Gregarinidae</taxon>
        <taxon>Gregarina</taxon>
    </lineage>
</organism>
<dbReference type="AlphaFoldDB" id="A0A023AXV0"/>
<sequence>MSLCGRLVVSNPELDGELKLALCRVTVGLSGASIRTENYNRCASILGTTAIDSFAAHPRAKWLCQNGSVKNSFHWQPIAVAIALVVRFAAFVAVPYPLSKKSPFFAHSATWRRCMAVLSLSATFLFLYLLNSLASETLDHYKCLTLLATPDTKVSYRMGSAVVYDDSMLDHYLPYIHFGVLLFWDLINTILQLL</sequence>
<dbReference type="Proteomes" id="UP000019763">
    <property type="component" value="Unassembled WGS sequence"/>
</dbReference>
<proteinExistence type="predicted"/>
<reference evidence="2" key="1">
    <citation type="submission" date="2013-12" db="EMBL/GenBank/DDBJ databases">
        <authorList>
            <person name="Omoto C.K."/>
            <person name="Sibley D."/>
            <person name="Venepally P."/>
            <person name="Hadjithomas M."/>
            <person name="Karamycheva S."/>
            <person name="Brunk B."/>
            <person name="Roos D."/>
            <person name="Caler E."/>
            <person name="Lorenzi H."/>
        </authorList>
    </citation>
    <scope>NUCLEOTIDE SEQUENCE</scope>
</reference>
<gene>
    <name evidence="2" type="ORF">GNI_177740</name>
</gene>
<dbReference type="VEuPathDB" id="CryptoDB:GNI_177740"/>